<evidence type="ECO:0000259" key="2">
    <source>
        <dbReference type="Pfam" id="PF00582"/>
    </source>
</evidence>
<feature type="domain" description="UspA" evidence="2">
    <location>
        <begin position="5"/>
        <end position="140"/>
    </location>
</feature>
<evidence type="ECO:0000313" key="7">
    <source>
        <dbReference type="EMBL" id="CAB4936569.1"/>
    </source>
</evidence>
<dbReference type="InterPro" id="IPR014729">
    <property type="entry name" value="Rossmann-like_a/b/a_fold"/>
</dbReference>
<evidence type="ECO:0000313" key="4">
    <source>
        <dbReference type="EMBL" id="CAB4724975.1"/>
    </source>
</evidence>
<evidence type="ECO:0000313" key="3">
    <source>
        <dbReference type="EMBL" id="CAB4363973.1"/>
    </source>
</evidence>
<evidence type="ECO:0000256" key="1">
    <source>
        <dbReference type="ARBA" id="ARBA00008791"/>
    </source>
</evidence>
<dbReference type="SUPFAM" id="SSF52402">
    <property type="entry name" value="Adenine nucleotide alpha hydrolases-like"/>
    <property type="match status" value="1"/>
</dbReference>
<evidence type="ECO:0000313" key="5">
    <source>
        <dbReference type="EMBL" id="CAB4812503.1"/>
    </source>
</evidence>
<organism evidence="3">
    <name type="scientific">freshwater metagenome</name>
    <dbReference type="NCBI Taxonomy" id="449393"/>
    <lineage>
        <taxon>unclassified sequences</taxon>
        <taxon>metagenomes</taxon>
        <taxon>ecological metagenomes</taxon>
    </lineage>
</organism>
<dbReference type="EMBL" id="CAFBMT010000009">
    <property type="protein sequence ID" value="CAB4936569.1"/>
    <property type="molecule type" value="Genomic_DNA"/>
</dbReference>
<gene>
    <name evidence="4" type="ORF">UFOPK2656_01703</name>
    <name evidence="5" type="ORF">UFOPK3099_00839</name>
    <name evidence="6" type="ORF">UFOPK3267_01232</name>
    <name evidence="7" type="ORF">UFOPK3651_01845</name>
    <name evidence="8" type="ORF">UFOPK3931_00818</name>
    <name evidence="3" type="ORF">UFOPK4189_01742</name>
</gene>
<dbReference type="EMBL" id="CAFBIY010000057">
    <property type="protein sequence ID" value="CAB4850546.1"/>
    <property type="molecule type" value="Genomic_DNA"/>
</dbReference>
<evidence type="ECO:0000313" key="6">
    <source>
        <dbReference type="EMBL" id="CAB4850546.1"/>
    </source>
</evidence>
<dbReference type="EMBL" id="CAFBOL010000014">
    <property type="protein sequence ID" value="CAB4981222.1"/>
    <property type="molecule type" value="Genomic_DNA"/>
</dbReference>
<dbReference type="Pfam" id="PF00582">
    <property type="entry name" value="Usp"/>
    <property type="match status" value="1"/>
</dbReference>
<dbReference type="EMBL" id="CAESGF010000009">
    <property type="protein sequence ID" value="CAB4363973.1"/>
    <property type="molecule type" value="Genomic_DNA"/>
</dbReference>
<dbReference type="InterPro" id="IPR006016">
    <property type="entry name" value="UspA"/>
</dbReference>
<reference evidence="3" key="1">
    <citation type="submission" date="2020-05" db="EMBL/GenBank/DDBJ databases">
        <authorList>
            <person name="Chiriac C."/>
            <person name="Salcher M."/>
            <person name="Ghai R."/>
            <person name="Kavagutti S V."/>
        </authorList>
    </citation>
    <scope>NUCLEOTIDE SEQUENCE</scope>
</reference>
<name>A0A6J6A753_9ZZZZ</name>
<evidence type="ECO:0000313" key="8">
    <source>
        <dbReference type="EMBL" id="CAB4981222.1"/>
    </source>
</evidence>
<dbReference type="EMBL" id="CAFAAV010000048">
    <property type="protein sequence ID" value="CAB4812503.1"/>
    <property type="molecule type" value="Genomic_DNA"/>
</dbReference>
<comment type="similarity">
    <text evidence="1">Belongs to the universal stress protein A family.</text>
</comment>
<protein>
    <submittedName>
        <fullName evidence="3">Unannotated protein</fullName>
    </submittedName>
</protein>
<sequence>MNAQKKILVGIDGSENSLRALRWALAEARVRGDAVELVHSWHFPYVADPTGMVPYPGTALEECGEAIVASALQAVAAETEGIAVTTRIEQGAGASPLIEASRGADLVVIGRRGHGGFLTLVMGSVAQQVAAHAHCPVVVVGPD</sequence>
<dbReference type="EMBL" id="CAEZYF010000009">
    <property type="protein sequence ID" value="CAB4724975.1"/>
    <property type="molecule type" value="Genomic_DNA"/>
</dbReference>
<accession>A0A6J6A753</accession>
<dbReference type="PANTHER" id="PTHR46268">
    <property type="entry name" value="STRESS RESPONSE PROTEIN NHAX"/>
    <property type="match status" value="1"/>
</dbReference>
<dbReference type="InterPro" id="IPR006015">
    <property type="entry name" value="Universal_stress_UspA"/>
</dbReference>
<dbReference type="AlphaFoldDB" id="A0A6J6A753"/>
<dbReference type="PRINTS" id="PR01438">
    <property type="entry name" value="UNVRSLSTRESS"/>
</dbReference>
<proteinExistence type="inferred from homology"/>
<dbReference type="PANTHER" id="PTHR46268:SF6">
    <property type="entry name" value="UNIVERSAL STRESS PROTEIN UP12"/>
    <property type="match status" value="1"/>
</dbReference>
<dbReference type="CDD" id="cd00293">
    <property type="entry name" value="USP-like"/>
    <property type="match status" value="1"/>
</dbReference>
<dbReference type="Gene3D" id="3.40.50.620">
    <property type="entry name" value="HUPs"/>
    <property type="match status" value="1"/>
</dbReference>